<accession>A0A0P4VYX3</accession>
<name>A0A0P4VYX3_SCYOL</name>
<keyword evidence="1 2" id="KW-0193">Cuticle</keyword>
<feature type="signal peptide" evidence="3">
    <location>
        <begin position="1"/>
        <end position="17"/>
    </location>
</feature>
<dbReference type="InterPro" id="IPR000618">
    <property type="entry name" value="Insect_cuticle"/>
</dbReference>
<evidence type="ECO:0000313" key="4">
    <source>
        <dbReference type="EMBL" id="JAI58230.1"/>
    </source>
</evidence>
<feature type="chain" id="PRO_5006070141" description="Pro-resilin" evidence="3">
    <location>
        <begin position="18"/>
        <end position="148"/>
    </location>
</feature>
<dbReference type="InterPro" id="IPR051217">
    <property type="entry name" value="Insect_Cuticle_Struc_Prot"/>
</dbReference>
<dbReference type="PANTHER" id="PTHR12236:SF79">
    <property type="entry name" value="CUTICULAR PROTEIN 50CB-RELATED"/>
    <property type="match status" value="1"/>
</dbReference>
<dbReference type="Pfam" id="PF00379">
    <property type="entry name" value="Chitin_bind_4"/>
    <property type="match status" value="1"/>
</dbReference>
<protein>
    <recommendedName>
        <fullName evidence="5">Pro-resilin</fullName>
    </recommendedName>
</protein>
<dbReference type="GO" id="GO:0042302">
    <property type="term" value="F:structural constituent of cuticle"/>
    <property type="evidence" value="ECO:0007669"/>
    <property type="project" value="UniProtKB-UniRule"/>
</dbReference>
<dbReference type="PANTHER" id="PTHR12236">
    <property type="entry name" value="STRUCTURAL CONTITUENT OF CUTICLE"/>
    <property type="match status" value="1"/>
</dbReference>
<dbReference type="PROSITE" id="PS00233">
    <property type="entry name" value="CHIT_BIND_RR_1"/>
    <property type="match status" value="1"/>
</dbReference>
<reference evidence="4" key="1">
    <citation type="submission" date="2015-09" db="EMBL/GenBank/DDBJ databases">
        <title>Scylla olivacea transcriptome.</title>
        <authorList>
            <person name="Ikhwanuddin M."/>
        </authorList>
    </citation>
    <scope>NUCLEOTIDE SEQUENCE</scope>
</reference>
<sequence>MIRPVSLVCLLASAALALPGGYGGGHGGINLGGGGGHAAVFFGAGGHGGGHGGGFGGGHGGGYGGGYGYARPTPYAYNYGVSAGYTNFGQSEKGNGYGGVHGGYWVNLPDGRVQRVSYVADYSGYHPVVTYSGKAHYPASYGYGGGYH</sequence>
<dbReference type="InterPro" id="IPR031311">
    <property type="entry name" value="CHIT_BIND_RR_consensus"/>
</dbReference>
<evidence type="ECO:0008006" key="5">
    <source>
        <dbReference type="Google" id="ProtNLM"/>
    </source>
</evidence>
<dbReference type="GO" id="GO:0031012">
    <property type="term" value="C:extracellular matrix"/>
    <property type="evidence" value="ECO:0007669"/>
    <property type="project" value="TreeGrafter"/>
</dbReference>
<dbReference type="EMBL" id="GDRN01102508">
    <property type="protein sequence ID" value="JAI58230.1"/>
    <property type="molecule type" value="Transcribed_RNA"/>
</dbReference>
<evidence type="ECO:0000256" key="2">
    <source>
        <dbReference type="PROSITE-ProRule" id="PRU00497"/>
    </source>
</evidence>
<evidence type="ECO:0000256" key="1">
    <source>
        <dbReference type="ARBA" id="ARBA00022460"/>
    </source>
</evidence>
<evidence type="ECO:0000256" key="3">
    <source>
        <dbReference type="SAM" id="SignalP"/>
    </source>
</evidence>
<organism evidence="4">
    <name type="scientific">Scylla olivacea</name>
    <name type="common">Orange mud crab</name>
    <name type="synonym">Cancer olivacea</name>
    <dbReference type="NCBI Taxonomy" id="85551"/>
    <lineage>
        <taxon>Eukaryota</taxon>
        <taxon>Metazoa</taxon>
        <taxon>Ecdysozoa</taxon>
        <taxon>Arthropoda</taxon>
        <taxon>Crustacea</taxon>
        <taxon>Multicrustacea</taxon>
        <taxon>Malacostraca</taxon>
        <taxon>Eumalacostraca</taxon>
        <taxon>Eucarida</taxon>
        <taxon>Decapoda</taxon>
        <taxon>Pleocyemata</taxon>
        <taxon>Brachyura</taxon>
        <taxon>Eubrachyura</taxon>
        <taxon>Portunoidea</taxon>
        <taxon>Portunidae</taxon>
        <taxon>Portuninae</taxon>
        <taxon>Scylla</taxon>
    </lineage>
</organism>
<proteinExistence type="predicted"/>
<dbReference type="AlphaFoldDB" id="A0A0P4VYX3"/>
<keyword evidence="3" id="KW-0732">Signal</keyword>
<dbReference type="PROSITE" id="PS51155">
    <property type="entry name" value="CHIT_BIND_RR_2"/>
    <property type="match status" value="1"/>
</dbReference>
<dbReference type="GO" id="GO:0005615">
    <property type="term" value="C:extracellular space"/>
    <property type="evidence" value="ECO:0007669"/>
    <property type="project" value="TreeGrafter"/>
</dbReference>